<dbReference type="AlphaFoldDB" id="A0A2T0RKR0"/>
<dbReference type="SUPFAM" id="SSF52540">
    <property type="entry name" value="P-loop containing nucleoside triphosphate hydrolases"/>
    <property type="match status" value="1"/>
</dbReference>
<keyword evidence="2" id="KW-1185">Reference proteome</keyword>
<dbReference type="RefSeq" id="WP_106206299.1">
    <property type="nucleotide sequence ID" value="NZ_PVTD01000008.1"/>
</dbReference>
<organism evidence="1 2">
    <name type="scientific">Aliiruegeria haliotis</name>
    <dbReference type="NCBI Taxonomy" id="1280846"/>
    <lineage>
        <taxon>Bacteria</taxon>
        <taxon>Pseudomonadati</taxon>
        <taxon>Pseudomonadota</taxon>
        <taxon>Alphaproteobacteria</taxon>
        <taxon>Rhodobacterales</taxon>
        <taxon>Roseobacteraceae</taxon>
        <taxon>Aliiruegeria</taxon>
    </lineage>
</organism>
<dbReference type="Pfam" id="PF13469">
    <property type="entry name" value="Sulfotransfer_3"/>
    <property type="match status" value="1"/>
</dbReference>
<dbReference type="EMBL" id="PVTD01000008">
    <property type="protein sequence ID" value="PRY21786.1"/>
    <property type="molecule type" value="Genomic_DNA"/>
</dbReference>
<evidence type="ECO:0000313" key="1">
    <source>
        <dbReference type="EMBL" id="PRY21786.1"/>
    </source>
</evidence>
<dbReference type="InterPro" id="IPR027417">
    <property type="entry name" value="P-loop_NTPase"/>
</dbReference>
<dbReference type="Gene3D" id="3.40.50.300">
    <property type="entry name" value="P-loop containing nucleotide triphosphate hydrolases"/>
    <property type="match status" value="1"/>
</dbReference>
<reference evidence="1 2" key="1">
    <citation type="submission" date="2018-03" db="EMBL/GenBank/DDBJ databases">
        <title>Genomic Encyclopedia of Archaeal and Bacterial Type Strains, Phase II (KMG-II): from individual species to whole genera.</title>
        <authorList>
            <person name="Goeker M."/>
        </authorList>
    </citation>
    <scope>NUCLEOTIDE SEQUENCE [LARGE SCALE GENOMIC DNA]</scope>
    <source>
        <strain evidence="1 2">DSM 29328</strain>
    </source>
</reference>
<comment type="caution">
    <text evidence="1">The sequence shown here is derived from an EMBL/GenBank/DDBJ whole genome shotgun (WGS) entry which is preliminary data.</text>
</comment>
<keyword evidence="1" id="KW-0808">Transferase</keyword>
<evidence type="ECO:0000313" key="2">
    <source>
        <dbReference type="Proteomes" id="UP000239480"/>
    </source>
</evidence>
<gene>
    <name evidence="1" type="ORF">CLV78_10857</name>
</gene>
<name>A0A2T0RKR0_9RHOB</name>
<proteinExistence type="predicted"/>
<sequence>MKHVFVVTYGRSGSTALMMALNAIEGACIRGQNGGVLEPLVEAARVARITKRRLEDGDSGPRTPWYGAGEIQPQRFARSMARSFVQHILVPPEGTRVAGFSGIGYTADTMTDESFEAVVSFILRHFEDSRIIFLTRDPEAVSHSGWWQDRDHDAVVDMLHETIHRFELAHQRFPERSYMLDHASFDQNPEGLRPLLDWLGEDVPPDRLAEALSERLSHLR</sequence>
<dbReference type="GO" id="GO:0016740">
    <property type="term" value="F:transferase activity"/>
    <property type="evidence" value="ECO:0007669"/>
    <property type="project" value="UniProtKB-KW"/>
</dbReference>
<dbReference type="Proteomes" id="UP000239480">
    <property type="component" value="Unassembled WGS sequence"/>
</dbReference>
<protein>
    <submittedName>
        <fullName evidence="1">Sulfotransferase family protein</fullName>
    </submittedName>
</protein>
<accession>A0A2T0RKR0</accession>
<dbReference type="OrthoDB" id="4169204at2"/>